<keyword evidence="3" id="KW-1185">Reference proteome</keyword>
<dbReference type="InterPro" id="IPR035093">
    <property type="entry name" value="RelE/ParE_toxin_dom_sf"/>
</dbReference>
<dbReference type="STRING" id="762211.BSTEL_1381"/>
<evidence type="ECO:0000313" key="3">
    <source>
        <dbReference type="Proteomes" id="UP000029004"/>
    </source>
</evidence>
<reference evidence="2 3" key="1">
    <citation type="submission" date="2014-03" db="EMBL/GenBank/DDBJ databases">
        <title>Genomics of Bifidobacteria.</title>
        <authorList>
            <person name="Ventura M."/>
            <person name="Milani C."/>
            <person name="Lugli G.A."/>
        </authorList>
    </citation>
    <scope>NUCLEOTIDE SEQUENCE [LARGE SCALE GENOMIC DNA]</scope>
    <source>
        <strain evidence="2 3">DSM 23968</strain>
    </source>
</reference>
<dbReference type="RefSeq" id="WP_034526802.1">
    <property type="nucleotide sequence ID" value="NZ_JGZP01000006.1"/>
</dbReference>
<protein>
    <submittedName>
        <fullName evidence="2">RelE/StbE family addiction module toxin</fullName>
    </submittedName>
</protein>
<dbReference type="AlphaFoldDB" id="A0A087DUA3"/>
<accession>A0A087DUA3</accession>
<sequence length="103" mass="11668">MYEVEILPRALGDMNEAVSYIARTLHSPNAAQSLAVGLNAAIEGLSEYPYSHPAYVPIRSLRHEYRRIMVGNYAVFYWVDEAASTVTVARVVYAKRDLNHQLR</sequence>
<name>A0A087DUA3_9BIFI</name>
<dbReference type="OrthoDB" id="3268478at2"/>
<evidence type="ECO:0000313" key="2">
    <source>
        <dbReference type="EMBL" id="KFI99103.1"/>
    </source>
</evidence>
<comment type="caution">
    <text evidence="2">The sequence shown here is derived from an EMBL/GenBank/DDBJ whole genome shotgun (WGS) entry which is preliminary data.</text>
</comment>
<dbReference type="eggNOG" id="COG3668">
    <property type="taxonomic scope" value="Bacteria"/>
</dbReference>
<proteinExistence type="predicted"/>
<dbReference type="EMBL" id="JGZP01000006">
    <property type="protein sequence ID" value="KFI99103.1"/>
    <property type="molecule type" value="Genomic_DNA"/>
</dbReference>
<dbReference type="Proteomes" id="UP000029004">
    <property type="component" value="Unassembled WGS sequence"/>
</dbReference>
<gene>
    <name evidence="2" type="ORF">BSTEL_1381</name>
</gene>
<evidence type="ECO:0000256" key="1">
    <source>
        <dbReference type="ARBA" id="ARBA00022649"/>
    </source>
</evidence>
<dbReference type="Pfam" id="PF05016">
    <property type="entry name" value="ParE_toxin"/>
    <property type="match status" value="1"/>
</dbReference>
<dbReference type="SUPFAM" id="SSF143011">
    <property type="entry name" value="RelE-like"/>
    <property type="match status" value="1"/>
</dbReference>
<keyword evidence="1" id="KW-1277">Toxin-antitoxin system</keyword>
<organism evidence="2 3">
    <name type="scientific">Bifidobacterium stellenboschense</name>
    <dbReference type="NCBI Taxonomy" id="762211"/>
    <lineage>
        <taxon>Bacteria</taxon>
        <taxon>Bacillati</taxon>
        <taxon>Actinomycetota</taxon>
        <taxon>Actinomycetes</taxon>
        <taxon>Bifidobacteriales</taxon>
        <taxon>Bifidobacteriaceae</taxon>
        <taxon>Bifidobacterium</taxon>
    </lineage>
</organism>
<dbReference type="InterPro" id="IPR007712">
    <property type="entry name" value="RelE/ParE_toxin"/>
</dbReference>
<dbReference type="Gene3D" id="3.30.2310.20">
    <property type="entry name" value="RelE-like"/>
    <property type="match status" value="1"/>
</dbReference>